<evidence type="ECO:0000256" key="2">
    <source>
        <dbReference type="ARBA" id="ARBA00022803"/>
    </source>
</evidence>
<evidence type="ECO:0000256" key="3">
    <source>
        <dbReference type="PROSITE-ProRule" id="PRU00339"/>
    </source>
</evidence>
<dbReference type="PANTHER" id="PTHR44858:SF1">
    <property type="entry name" value="UDP-N-ACETYLGLUCOSAMINE--PEPTIDE N-ACETYLGLUCOSAMINYLTRANSFERASE SPINDLY-RELATED"/>
    <property type="match status" value="1"/>
</dbReference>
<dbReference type="GO" id="GO:0009279">
    <property type="term" value="C:cell outer membrane"/>
    <property type="evidence" value="ECO:0007669"/>
    <property type="project" value="TreeGrafter"/>
</dbReference>
<keyword evidence="1" id="KW-0677">Repeat</keyword>
<evidence type="ECO:0000256" key="1">
    <source>
        <dbReference type="ARBA" id="ARBA00022737"/>
    </source>
</evidence>
<accession>A0A4R6IYP8</accession>
<protein>
    <submittedName>
        <fullName evidence="5">Tetratricopeptide repeat protein</fullName>
    </submittedName>
</protein>
<evidence type="ECO:0000313" key="6">
    <source>
        <dbReference type="Proteomes" id="UP000295741"/>
    </source>
</evidence>
<dbReference type="EMBL" id="SNWP01000010">
    <property type="protein sequence ID" value="TDO27970.1"/>
    <property type="molecule type" value="Genomic_DNA"/>
</dbReference>
<dbReference type="GO" id="GO:0046813">
    <property type="term" value="P:receptor-mediated virion attachment to host cell"/>
    <property type="evidence" value="ECO:0007669"/>
    <property type="project" value="TreeGrafter"/>
</dbReference>
<dbReference type="InterPro" id="IPR019734">
    <property type="entry name" value="TPR_rpt"/>
</dbReference>
<dbReference type="PROSITE" id="PS50005">
    <property type="entry name" value="TPR"/>
    <property type="match status" value="2"/>
</dbReference>
<feature type="chain" id="PRO_5020706439" evidence="4">
    <location>
        <begin position="20"/>
        <end position="543"/>
    </location>
</feature>
<dbReference type="Proteomes" id="UP000295741">
    <property type="component" value="Unassembled WGS sequence"/>
</dbReference>
<proteinExistence type="predicted"/>
<comment type="caution">
    <text evidence="5">The sequence shown here is derived from an EMBL/GenBank/DDBJ whole genome shotgun (WGS) entry which is preliminary data.</text>
</comment>
<keyword evidence="4" id="KW-0732">Signal</keyword>
<dbReference type="OrthoDB" id="638548at2"/>
<gene>
    <name evidence="5" type="ORF">BC659_0024</name>
</gene>
<reference evidence="5 6" key="1">
    <citation type="submission" date="2019-03" db="EMBL/GenBank/DDBJ databases">
        <title>Genomic Encyclopedia of Archaeal and Bacterial Type Strains, Phase II (KMG-II): from individual species to whole genera.</title>
        <authorList>
            <person name="Goeker M."/>
        </authorList>
    </citation>
    <scope>NUCLEOTIDE SEQUENCE [LARGE SCALE GENOMIC DNA]</scope>
    <source>
        <strain evidence="5 6">DSM 28323</strain>
    </source>
</reference>
<sequence>MKRLLIMAILLLATGILFAQSADQAEAGKKLYVYERYTSAAQLLHNAVTENPSDINAWFWLIKTHLAAGHTDSALVTKEQIPMAVAALPLGKILQGEVLLHKGDSANAIALFTEAIGTKRKKDPFLQWAAARAIIDAPKGNLLQAITLLENAADRDKKNADIYIAIGDAYRKLYDGSSAVKAYQEAIEADNKNAYAYYMTGKIYQTQNNVEVFTEYYNKAIQADPDFAPVYYPLYYYYYFRDVNKALEYLRSYITKSDYSIEHDYMLTDLYFVSKKYKEAIQTAEQIFTKKESPIKPRLYKLMAYSYDGLEDYNNAEKWMKDYFDKEADSNYVSKDFELMGKIAAKNKAVTDAAVWYEKAFQLEKDSTLKLDYAKKITTFYKEQKNYAQQAAWTAQQYKINKGFNNVDLFNWGVAYYNAKEYTMADSVFGMYATKYPDQTFGYYWRARCNAAIDTAMEMGIAIPHYEDMIEVALKDTANANNKKWLIQAYGYIAAYRVNAEKKYDEALALYDKILALDPANDDAEKYKEILEKMKASQPDGTK</sequence>
<dbReference type="Gene3D" id="1.25.40.10">
    <property type="entry name" value="Tetratricopeptide repeat domain"/>
    <property type="match status" value="3"/>
</dbReference>
<evidence type="ECO:0000256" key="4">
    <source>
        <dbReference type="SAM" id="SignalP"/>
    </source>
</evidence>
<keyword evidence="6" id="KW-1185">Reference proteome</keyword>
<dbReference type="SUPFAM" id="SSF48452">
    <property type="entry name" value="TPR-like"/>
    <property type="match status" value="2"/>
</dbReference>
<dbReference type="PANTHER" id="PTHR44858">
    <property type="entry name" value="TETRATRICOPEPTIDE REPEAT PROTEIN 6"/>
    <property type="match status" value="1"/>
</dbReference>
<keyword evidence="2 3" id="KW-0802">TPR repeat</keyword>
<name>A0A4R6IYP8_9BACT</name>
<dbReference type="RefSeq" id="WP_133472540.1">
    <property type="nucleotide sequence ID" value="NZ_SNWP01000010.1"/>
</dbReference>
<dbReference type="InterPro" id="IPR050498">
    <property type="entry name" value="Ycf3"/>
</dbReference>
<dbReference type="Pfam" id="PF14559">
    <property type="entry name" value="TPR_19"/>
    <property type="match status" value="1"/>
</dbReference>
<dbReference type="Pfam" id="PF13432">
    <property type="entry name" value="TPR_16"/>
    <property type="match status" value="1"/>
</dbReference>
<feature type="repeat" description="TPR" evidence="3">
    <location>
        <begin position="160"/>
        <end position="193"/>
    </location>
</feature>
<dbReference type="SMART" id="SM00028">
    <property type="entry name" value="TPR"/>
    <property type="match status" value="6"/>
</dbReference>
<organism evidence="5 6">
    <name type="scientific">Sediminibacterium goheungense</name>
    <dbReference type="NCBI Taxonomy" id="1086393"/>
    <lineage>
        <taxon>Bacteria</taxon>
        <taxon>Pseudomonadati</taxon>
        <taxon>Bacteroidota</taxon>
        <taxon>Chitinophagia</taxon>
        <taxon>Chitinophagales</taxon>
        <taxon>Chitinophagaceae</taxon>
        <taxon>Sediminibacterium</taxon>
    </lineage>
</organism>
<evidence type="ECO:0000313" key="5">
    <source>
        <dbReference type="EMBL" id="TDO27970.1"/>
    </source>
</evidence>
<feature type="signal peptide" evidence="4">
    <location>
        <begin position="1"/>
        <end position="19"/>
    </location>
</feature>
<dbReference type="AlphaFoldDB" id="A0A4R6IYP8"/>
<dbReference type="InterPro" id="IPR011990">
    <property type="entry name" value="TPR-like_helical_dom_sf"/>
</dbReference>
<feature type="repeat" description="TPR" evidence="3">
    <location>
        <begin position="194"/>
        <end position="227"/>
    </location>
</feature>